<keyword evidence="4" id="KW-1185">Reference proteome</keyword>
<evidence type="ECO:0000256" key="1">
    <source>
        <dbReference type="ARBA" id="ARBA00022801"/>
    </source>
</evidence>
<dbReference type="InterPro" id="IPR041492">
    <property type="entry name" value="HAD_2"/>
</dbReference>
<dbReference type="GO" id="GO:0006281">
    <property type="term" value="P:DNA repair"/>
    <property type="evidence" value="ECO:0007669"/>
    <property type="project" value="TreeGrafter"/>
</dbReference>
<dbReference type="Gene3D" id="3.40.50.1000">
    <property type="entry name" value="HAD superfamily/HAD-like"/>
    <property type="match status" value="1"/>
</dbReference>
<dbReference type="NCBIfam" id="TIGR01549">
    <property type="entry name" value="HAD-SF-IA-v1"/>
    <property type="match status" value="1"/>
</dbReference>
<evidence type="ECO:0000313" key="3">
    <source>
        <dbReference type="EMBL" id="GGB60890.1"/>
    </source>
</evidence>
<dbReference type="PANTHER" id="PTHR43434:SF26">
    <property type="entry name" value="PYROPHOSPHATASE PPAX"/>
    <property type="match status" value="1"/>
</dbReference>
<comment type="caution">
    <text evidence="3">The sequence shown here is derived from an EMBL/GenBank/DDBJ whole genome shotgun (WGS) entry which is preliminary data.</text>
</comment>
<gene>
    <name evidence="3" type="ORF">GCM10011409_42760</name>
</gene>
<dbReference type="SFLD" id="SFLDG01129">
    <property type="entry name" value="C1.5:_HAD__Beta-PGM__Phosphata"/>
    <property type="match status" value="1"/>
</dbReference>
<dbReference type="EMBL" id="BMJD01000062">
    <property type="protein sequence ID" value="GGB60890.1"/>
    <property type="molecule type" value="Genomic_DNA"/>
</dbReference>
<dbReference type="Proteomes" id="UP000621492">
    <property type="component" value="Unassembled WGS sequence"/>
</dbReference>
<dbReference type="AlphaFoldDB" id="A0A9W5U1L5"/>
<dbReference type="Gene3D" id="1.10.150.240">
    <property type="entry name" value="Putative phosphatase, domain 2"/>
    <property type="match status" value="1"/>
</dbReference>
<organism evidence="3 4">
    <name type="scientific">Lentibacillus populi</name>
    <dbReference type="NCBI Taxonomy" id="1827502"/>
    <lineage>
        <taxon>Bacteria</taxon>
        <taxon>Bacillati</taxon>
        <taxon>Bacillota</taxon>
        <taxon>Bacilli</taxon>
        <taxon>Bacillales</taxon>
        <taxon>Bacillaceae</taxon>
        <taxon>Lentibacillus</taxon>
    </lineage>
</organism>
<dbReference type="InterPro" id="IPR050155">
    <property type="entry name" value="HAD-like_hydrolase_sf"/>
</dbReference>
<keyword evidence="1" id="KW-0378">Hydrolase</keyword>
<dbReference type="RefSeq" id="WP_088049816.1">
    <property type="nucleotide sequence ID" value="NZ_BMJD01000062.1"/>
</dbReference>
<proteinExistence type="predicted"/>
<dbReference type="GO" id="GO:0005829">
    <property type="term" value="C:cytosol"/>
    <property type="evidence" value="ECO:0007669"/>
    <property type="project" value="TreeGrafter"/>
</dbReference>
<dbReference type="SUPFAM" id="SSF56784">
    <property type="entry name" value="HAD-like"/>
    <property type="match status" value="1"/>
</dbReference>
<dbReference type="InterPro" id="IPR023198">
    <property type="entry name" value="PGP-like_dom2"/>
</dbReference>
<evidence type="ECO:0000256" key="2">
    <source>
        <dbReference type="ARBA" id="ARBA00022842"/>
    </source>
</evidence>
<evidence type="ECO:0000313" key="4">
    <source>
        <dbReference type="Proteomes" id="UP000621492"/>
    </source>
</evidence>
<accession>A0A9W5U1L5</accession>
<reference evidence="3" key="1">
    <citation type="journal article" date="2014" name="Int. J. Syst. Evol. Microbiol.">
        <title>Complete genome sequence of Corynebacterium casei LMG S-19264T (=DSM 44701T), isolated from a smear-ripened cheese.</title>
        <authorList>
            <consortium name="US DOE Joint Genome Institute (JGI-PGF)"/>
            <person name="Walter F."/>
            <person name="Albersmeier A."/>
            <person name="Kalinowski J."/>
            <person name="Ruckert C."/>
        </authorList>
    </citation>
    <scope>NUCLEOTIDE SEQUENCE</scope>
    <source>
        <strain evidence="3">CGMCC 1.15454</strain>
    </source>
</reference>
<dbReference type="GO" id="GO:0008967">
    <property type="term" value="F:phosphoglycolate phosphatase activity"/>
    <property type="evidence" value="ECO:0007669"/>
    <property type="project" value="TreeGrafter"/>
</dbReference>
<dbReference type="Pfam" id="PF13419">
    <property type="entry name" value="HAD_2"/>
    <property type="match status" value="1"/>
</dbReference>
<dbReference type="SFLD" id="SFLDS00003">
    <property type="entry name" value="Haloacid_Dehalogenase"/>
    <property type="match status" value="1"/>
</dbReference>
<sequence>MYTTFIFDLDGTIIDSEQIGLKALQDTLRAQGIEKEIGELRFALGIPGLRTLEILNIADIPTTLESWAAREKPFMKNVPIFPDMLEVITQLPKKGIVTSQTREELQSGFYHLGIEHHFQAIVSADDTIKHKPNPDPLEFGLHLMGCRPEETIYIGDSIYDLRCANAAGVDFGLALWGAKSRSEFEHAQYIFEKPKDILTLC</sequence>
<reference evidence="3" key="2">
    <citation type="submission" date="2020-09" db="EMBL/GenBank/DDBJ databases">
        <authorList>
            <person name="Sun Q."/>
            <person name="Zhou Y."/>
        </authorList>
    </citation>
    <scope>NUCLEOTIDE SEQUENCE</scope>
    <source>
        <strain evidence="3">CGMCC 1.15454</strain>
    </source>
</reference>
<dbReference type="InterPro" id="IPR006439">
    <property type="entry name" value="HAD-SF_hydro_IA"/>
</dbReference>
<name>A0A9W5U1L5_9BACI</name>
<protein>
    <submittedName>
        <fullName evidence="3">Phosphatase</fullName>
    </submittedName>
</protein>
<dbReference type="PANTHER" id="PTHR43434">
    <property type="entry name" value="PHOSPHOGLYCOLATE PHOSPHATASE"/>
    <property type="match status" value="1"/>
</dbReference>
<keyword evidence="2" id="KW-0460">Magnesium</keyword>
<dbReference type="InterPro" id="IPR023214">
    <property type="entry name" value="HAD_sf"/>
</dbReference>
<dbReference type="InterPro" id="IPR036412">
    <property type="entry name" value="HAD-like_sf"/>
</dbReference>